<keyword evidence="1" id="KW-0645">Protease</keyword>
<evidence type="ECO:0000313" key="8">
    <source>
        <dbReference type="EMBL" id="GGB58648.1"/>
    </source>
</evidence>
<dbReference type="PROSITE" id="PS01302">
    <property type="entry name" value="UPF0758"/>
    <property type="match status" value="1"/>
</dbReference>
<dbReference type="InterPro" id="IPR020891">
    <property type="entry name" value="UPF0758_CS"/>
</dbReference>
<dbReference type="PANTHER" id="PTHR30471:SF3">
    <property type="entry name" value="UPF0758 PROTEIN YEES-RELATED"/>
    <property type="match status" value="1"/>
</dbReference>
<evidence type="ECO:0000259" key="7">
    <source>
        <dbReference type="PROSITE" id="PS50249"/>
    </source>
</evidence>
<name>A0ABQ1J6J3_9SPHN</name>
<dbReference type="PANTHER" id="PTHR30471">
    <property type="entry name" value="DNA REPAIR PROTEIN RADC"/>
    <property type="match status" value="1"/>
</dbReference>
<evidence type="ECO:0000256" key="3">
    <source>
        <dbReference type="ARBA" id="ARBA00022801"/>
    </source>
</evidence>
<dbReference type="Pfam" id="PF04002">
    <property type="entry name" value="RadC"/>
    <property type="match status" value="1"/>
</dbReference>
<dbReference type="CDD" id="cd08071">
    <property type="entry name" value="MPN_DUF2466"/>
    <property type="match status" value="1"/>
</dbReference>
<accession>A0ABQ1J6J3</accession>
<dbReference type="InterPro" id="IPR037518">
    <property type="entry name" value="MPN"/>
</dbReference>
<dbReference type="RefSeq" id="WP_229736842.1">
    <property type="nucleotide sequence ID" value="NZ_BMGD01000002.1"/>
</dbReference>
<evidence type="ECO:0000256" key="5">
    <source>
        <dbReference type="ARBA" id="ARBA00023049"/>
    </source>
</evidence>
<keyword evidence="9" id="KW-1185">Reference proteome</keyword>
<evidence type="ECO:0000313" key="9">
    <source>
        <dbReference type="Proteomes" id="UP000614261"/>
    </source>
</evidence>
<dbReference type="EMBL" id="BMGD01000002">
    <property type="protein sequence ID" value="GGB58648.1"/>
    <property type="molecule type" value="Genomic_DNA"/>
</dbReference>
<protein>
    <submittedName>
        <fullName evidence="8">UPF0758 protein</fullName>
    </submittedName>
</protein>
<dbReference type="NCBIfam" id="NF000642">
    <property type="entry name" value="PRK00024.1"/>
    <property type="match status" value="1"/>
</dbReference>
<keyword evidence="4" id="KW-0862">Zinc</keyword>
<evidence type="ECO:0000256" key="6">
    <source>
        <dbReference type="RuleBase" id="RU003797"/>
    </source>
</evidence>
<keyword evidence="2" id="KW-0479">Metal-binding</keyword>
<dbReference type="Gene3D" id="3.40.140.10">
    <property type="entry name" value="Cytidine Deaminase, domain 2"/>
    <property type="match status" value="1"/>
</dbReference>
<keyword evidence="3" id="KW-0378">Hydrolase</keyword>
<proteinExistence type="inferred from homology"/>
<dbReference type="Gene3D" id="1.10.150.20">
    <property type="entry name" value="5' to 3' exonuclease, C-terminal subdomain"/>
    <property type="match status" value="1"/>
</dbReference>
<organism evidence="8 9">
    <name type="scientific">Blastomonas aquatica</name>
    <dbReference type="NCBI Taxonomy" id="1510276"/>
    <lineage>
        <taxon>Bacteria</taxon>
        <taxon>Pseudomonadati</taxon>
        <taxon>Pseudomonadota</taxon>
        <taxon>Alphaproteobacteria</taxon>
        <taxon>Sphingomonadales</taxon>
        <taxon>Sphingomonadaceae</taxon>
        <taxon>Blastomonas</taxon>
    </lineage>
</organism>
<dbReference type="SUPFAM" id="SSF102712">
    <property type="entry name" value="JAB1/MPN domain"/>
    <property type="match status" value="1"/>
</dbReference>
<dbReference type="InterPro" id="IPR025657">
    <property type="entry name" value="RadC_JAB"/>
</dbReference>
<sequence>MPSSSPVLPLLADAEATDAAAGGHHGAGHRSRLRQRLLNGDGTGLHDHEIIEYLLALAIPRRDTKQLAKQLIDHFGGLAGVLTADGDSLRAIPGMGETSAAALKIVQVAATRLVSEPVRRQPILSSWQALLDYLRLDMAHLTRERVRVLFLNAKNMLISDDNMSEGSVDQAAIYTRQVIKRALDLGATSLILVHNHPSGNPQPSKQDIQITREIIEAGKRLGIDVHDHVIIGLDGHSSMRSMGLM</sequence>
<gene>
    <name evidence="8" type="ORF">GCM10010833_11780</name>
</gene>
<comment type="caution">
    <text evidence="8">The sequence shown here is derived from an EMBL/GenBank/DDBJ whole genome shotgun (WGS) entry which is preliminary data.</text>
</comment>
<evidence type="ECO:0000256" key="1">
    <source>
        <dbReference type="ARBA" id="ARBA00022670"/>
    </source>
</evidence>
<dbReference type="InterPro" id="IPR010994">
    <property type="entry name" value="RuvA_2-like"/>
</dbReference>
<dbReference type="InterPro" id="IPR001405">
    <property type="entry name" value="UPF0758"/>
</dbReference>
<evidence type="ECO:0000256" key="2">
    <source>
        <dbReference type="ARBA" id="ARBA00022723"/>
    </source>
</evidence>
<dbReference type="Proteomes" id="UP000614261">
    <property type="component" value="Unassembled WGS sequence"/>
</dbReference>
<dbReference type="NCBIfam" id="TIGR00608">
    <property type="entry name" value="radc"/>
    <property type="match status" value="1"/>
</dbReference>
<reference evidence="9" key="1">
    <citation type="journal article" date="2019" name="Int. J. Syst. Evol. Microbiol.">
        <title>The Global Catalogue of Microorganisms (GCM) 10K type strain sequencing project: providing services to taxonomists for standard genome sequencing and annotation.</title>
        <authorList>
            <consortium name="The Broad Institute Genomics Platform"/>
            <consortium name="The Broad Institute Genome Sequencing Center for Infectious Disease"/>
            <person name="Wu L."/>
            <person name="Ma J."/>
        </authorList>
    </citation>
    <scope>NUCLEOTIDE SEQUENCE [LARGE SCALE GENOMIC DNA]</scope>
    <source>
        <strain evidence="9">CGMCC 1.12851</strain>
    </source>
</reference>
<feature type="domain" description="MPN" evidence="7">
    <location>
        <begin position="123"/>
        <end position="245"/>
    </location>
</feature>
<dbReference type="SUPFAM" id="SSF47781">
    <property type="entry name" value="RuvA domain 2-like"/>
    <property type="match status" value="1"/>
</dbReference>
<dbReference type="PROSITE" id="PS50249">
    <property type="entry name" value="MPN"/>
    <property type="match status" value="1"/>
</dbReference>
<comment type="similarity">
    <text evidence="6">Belongs to the UPF0758 family.</text>
</comment>
<evidence type="ECO:0000256" key="4">
    <source>
        <dbReference type="ARBA" id="ARBA00022833"/>
    </source>
</evidence>
<keyword evidence="5" id="KW-0482">Metalloprotease</keyword>